<sequence length="71" mass="7850">MANNVFSSEGILVCISSSLQPLYLYKCKLTRQHNNIICLATLCAVYFNKHKAELAQATSQPLPDDDAGTFE</sequence>
<evidence type="ECO:0000313" key="1">
    <source>
        <dbReference type="EMBL" id="EEF47005.1"/>
    </source>
</evidence>
<dbReference type="InParanoid" id="B9RP87"/>
<protein>
    <submittedName>
        <fullName evidence="1">Uncharacterized protein</fullName>
    </submittedName>
</protein>
<proteinExistence type="predicted"/>
<name>B9RP87_RICCO</name>
<organism evidence="1 2">
    <name type="scientific">Ricinus communis</name>
    <name type="common">Castor bean</name>
    <dbReference type="NCBI Taxonomy" id="3988"/>
    <lineage>
        <taxon>Eukaryota</taxon>
        <taxon>Viridiplantae</taxon>
        <taxon>Streptophyta</taxon>
        <taxon>Embryophyta</taxon>
        <taxon>Tracheophyta</taxon>
        <taxon>Spermatophyta</taxon>
        <taxon>Magnoliopsida</taxon>
        <taxon>eudicotyledons</taxon>
        <taxon>Gunneridae</taxon>
        <taxon>Pentapetalae</taxon>
        <taxon>rosids</taxon>
        <taxon>fabids</taxon>
        <taxon>Malpighiales</taxon>
        <taxon>Euphorbiaceae</taxon>
        <taxon>Acalyphoideae</taxon>
        <taxon>Acalypheae</taxon>
        <taxon>Ricinus</taxon>
    </lineage>
</organism>
<dbReference type="AlphaFoldDB" id="B9RP87"/>
<dbReference type="Proteomes" id="UP000008311">
    <property type="component" value="Unassembled WGS sequence"/>
</dbReference>
<reference evidence="2" key="1">
    <citation type="journal article" date="2010" name="Nat. Biotechnol.">
        <title>Draft genome sequence of the oilseed species Ricinus communis.</title>
        <authorList>
            <person name="Chan A.P."/>
            <person name="Crabtree J."/>
            <person name="Zhao Q."/>
            <person name="Lorenzi H."/>
            <person name="Orvis J."/>
            <person name="Puiu D."/>
            <person name="Melake-Berhan A."/>
            <person name="Jones K.M."/>
            <person name="Redman J."/>
            <person name="Chen G."/>
            <person name="Cahoon E.B."/>
            <person name="Gedil M."/>
            <person name="Stanke M."/>
            <person name="Haas B.J."/>
            <person name="Wortman J.R."/>
            <person name="Fraser-Liggett C.M."/>
            <person name="Ravel J."/>
            <person name="Rabinowicz P.D."/>
        </authorList>
    </citation>
    <scope>NUCLEOTIDE SEQUENCE [LARGE SCALE GENOMIC DNA]</scope>
    <source>
        <strain evidence="2">cv. Hale</strain>
    </source>
</reference>
<gene>
    <name evidence="1" type="ORF">RCOM_0925030</name>
</gene>
<accession>B9RP87</accession>
<keyword evidence="2" id="KW-1185">Reference proteome</keyword>
<evidence type="ECO:0000313" key="2">
    <source>
        <dbReference type="Proteomes" id="UP000008311"/>
    </source>
</evidence>
<dbReference type="EMBL" id="EQ973791">
    <property type="protein sequence ID" value="EEF47005.1"/>
    <property type="molecule type" value="Genomic_DNA"/>
</dbReference>